<dbReference type="EMBL" id="JBFPJR010000027">
    <property type="protein sequence ID" value="MEX0428819.1"/>
    <property type="molecule type" value="Genomic_DNA"/>
</dbReference>
<accession>A0ABV3T4L3</accession>
<organism evidence="2 3">
    <name type="scientific">Nocardioides eburneus</name>
    <dbReference type="NCBI Taxonomy" id="3231482"/>
    <lineage>
        <taxon>Bacteria</taxon>
        <taxon>Bacillati</taxon>
        <taxon>Actinomycetota</taxon>
        <taxon>Actinomycetes</taxon>
        <taxon>Propionibacteriales</taxon>
        <taxon>Nocardioidaceae</taxon>
        <taxon>Nocardioides</taxon>
    </lineage>
</organism>
<comment type="caution">
    <text evidence="2">The sequence shown here is derived from an EMBL/GenBank/DDBJ whole genome shotgun (WGS) entry which is preliminary data.</text>
</comment>
<evidence type="ECO:0000313" key="2">
    <source>
        <dbReference type="EMBL" id="MEX0428819.1"/>
    </source>
</evidence>
<dbReference type="Proteomes" id="UP001556631">
    <property type="component" value="Unassembled WGS sequence"/>
</dbReference>
<sequence length="147" mass="15288">MTTTPQTSPSPPWWGATAFTRFVFLIGLPIFAVILGLSANAVHQQGPGDLTSGYVVGASQGCSAHIATTPHGPATLVVQLKSGKYGCGKVAAGHRIYYDAGALKEVPGPSNYVVGTALLGLLALAAAVCSVLVWISWVGLRRRTVER</sequence>
<evidence type="ECO:0008006" key="4">
    <source>
        <dbReference type="Google" id="ProtNLM"/>
    </source>
</evidence>
<name>A0ABV3T4L3_9ACTN</name>
<feature type="transmembrane region" description="Helical" evidence="1">
    <location>
        <begin position="112"/>
        <end position="140"/>
    </location>
</feature>
<evidence type="ECO:0000256" key="1">
    <source>
        <dbReference type="SAM" id="Phobius"/>
    </source>
</evidence>
<reference evidence="2 3" key="1">
    <citation type="submission" date="2024-07" db="EMBL/GenBank/DDBJ databases">
        <authorList>
            <person name="Lee S."/>
            <person name="Kang M."/>
        </authorList>
    </citation>
    <scope>NUCLEOTIDE SEQUENCE [LARGE SCALE GENOMIC DNA]</scope>
    <source>
        <strain evidence="2 3">DS6</strain>
    </source>
</reference>
<protein>
    <recommendedName>
        <fullName evidence="4">DUF3592 domain-containing protein</fullName>
    </recommendedName>
</protein>
<keyword evidence="1" id="KW-1133">Transmembrane helix</keyword>
<keyword evidence="3" id="KW-1185">Reference proteome</keyword>
<keyword evidence="1" id="KW-0472">Membrane</keyword>
<feature type="transmembrane region" description="Helical" evidence="1">
    <location>
        <begin position="22"/>
        <end position="42"/>
    </location>
</feature>
<proteinExistence type="predicted"/>
<keyword evidence="1" id="KW-0812">Transmembrane</keyword>
<gene>
    <name evidence="2" type="ORF">AB3X52_14425</name>
</gene>
<evidence type="ECO:0000313" key="3">
    <source>
        <dbReference type="Proteomes" id="UP001556631"/>
    </source>
</evidence>
<dbReference type="RefSeq" id="WP_367994789.1">
    <property type="nucleotide sequence ID" value="NZ_JBFPJR010000027.1"/>
</dbReference>